<keyword evidence="1" id="KW-1133">Transmembrane helix</keyword>
<evidence type="ECO:0000256" key="1">
    <source>
        <dbReference type="SAM" id="Phobius"/>
    </source>
</evidence>
<keyword evidence="3" id="KW-1185">Reference proteome</keyword>
<name>A0A1I4ABZ8_9HYPH</name>
<evidence type="ECO:0000313" key="2">
    <source>
        <dbReference type="EMBL" id="SFK53326.1"/>
    </source>
</evidence>
<dbReference type="STRING" id="414703.SAMN04488125_102307"/>
<dbReference type="EMBL" id="FOSV01000002">
    <property type="protein sequence ID" value="SFK53326.1"/>
    <property type="molecule type" value="Genomic_DNA"/>
</dbReference>
<dbReference type="OrthoDB" id="8456152at2"/>
<keyword evidence="1" id="KW-0812">Transmembrane</keyword>
<dbReference type="RefSeq" id="WP_091942271.1">
    <property type="nucleotide sequence ID" value="NZ_FOSV01000002.1"/>
</dbReference>
<sequence length="97" mass="9750">MTADPSRDPQTARRDKRIALGILGLVGATVLIGALAPMGQSAGHKAAVLAPADDPACAEWGDGCKVCRRLETGPACSLPGIACTPGKVACLRGTGEP</sequence>
<reference evidence="3" key="1">
    <citation type="submission" date="2016-10" db="EMBL/GenBank/DDBJ databases">
        <authorList>
            <person name="Varghese N."/>
            <person name="Submissions S."/>
        </authorList>
    </citation>
    <scope>NUCLEOTIDE SEQUENCE [LARGE SCALE GENOMIC DNA]</scope>
    <source>
        <strain evidence="3">CGMCC 1.6474</strain>
    </source>
</reference>
<dbReference type="AlphaFoldDB" id="A0A1I4ABZ8"/>
<dbReference type="Proteomes" id="UP000198804">
    <property type="component" value="Unassembled WGS sequence"/>
</dbReference>
<protein>
    <submittedName>
        <fullName evidence="2">Uncharacterized protein</fullName>
    </submittedName>
</protein>
<keyword evidence="1" id="KW-0472">Membrane</keyword>
<accession>A0A1I4ABZ8</accession>
<feature type="transmembrane region" description="Helical" evidence="1">
    <location>
        <begin position="18"/>
        <end position="36"/>
    </location>
</feature>
<gene>
    <name evidence="2" type="ORF">SAMN04488125_102307</name>
</gene>
<proteinExistence type="predicted"/>
<organism evidence="2 3">
    <name type="scientific">Methylorubrum salsuginis</name>
    <dbReference type="NCBI Taxonomy" id="414703"/>
    <lineage>
        <taxon>Bacteria</taxon>
        <taxon>Pseudomonadati</taxon>
        <taxon>Pseudomonadota</taxon>
        <taxon>Alphaproteobacteria</taxon>
        <taxon>Hyphomicrobiales</taxon>
        <taxon>Methylobacteriaceae</taxon>
        <taxon>Methylorubrum</taxon>
    </lineage>
</organism>
<evidence type="ECO:0000313" key="3">
    <source>
        <dbReference type="Proteomes" id="UP000198804"/>
    </source>
</evidence>